<dbReference type="Pfam" id="PF19807">
    <property type="entry name" value="DUF6290"/>
    <property type="match status" value="1"/>
</dbReference>
<dbReference type="EMBL" id="JACDUS010000004">
    <property type="protein sequence ID" value="MBA2881461.1"/>
    <property type="molecule type" value="Genomic_DNA"/>
</dbReference>
<dbReference type="Proteomes" id="UP000525298">
    <property type="component" value="Unassembled WGS sequence"/>
</dbReference>
<keyword evidence="3" id="KW-1185">Reference proteome</keyword>
<feature type="compositionally biased region" description="Basic and acidic residues" evidence="1">
    <location>
        <begin position="58"/>
        <end position="70"/>
    </location>
</feature>
<dbReference type="GO" id="GO:0006355">
    <property type="term" value="P:regulation of DNA-templated transcription"/>
    <property type="evidence" value="ECO:0007669"/>
    <property type="project" value="InterPro"/>
</dbReference>
<sequence length="70" mass="8047">MITVRLNKTIEEQLKHLAKIRGSNKSELIREAIVRFLEDNEDLELAQEAKAQMQSSKPLKELKKELGLDS</sequence>
<dbReference type="Gene3D" id="1.10.1220.10">
    <property type="entry name" value="Met repressor-like"/>
    <property type="match status" value="1"/>
</dbReference>
<organism evidence="2 3">
    <name type="scientific">Desulfosalsimonas propionicica</name>
    <dbReference type="NCBI Taxonomy" id="332175"/>
    <lineage>
        <taxon>Bacteria</taxon>
        <taxon>Pseudomonadati</taxon>
        <taxon>Thermodesulfobacteriota</taxon>
        <taxon>Desulfobacteria</taxon>
        <taxon>Desulfobacterales</taxon>
        <taxon>Desulfosalsimonadaceae</taxon>
        <taxon>Desulfosalsimonas</taxon>
    </lineage>
</organism>
<dbReference type="RefSeq" id="WP_181551120.1">
    <property type="nucleotide sequence ID" value="NZ_JACDUS010000004.1"/>
</dbReference>
<dbReference type="SUPFAM" id="SSF47598">
    <property type="entry name" value="Ribbon-helix-helix"/>
    <property type="match status" value="1"/>
</dbReference>
<comment type="caution">
    <text evidence="2">The sequence shown here is derived from an EMBL/GenBank/DDBJ whole genome shotgun (WGS) entry which is preliminary data.</text>
</comment>
<evidence type="ECO:0000256" key="1">
    <source>
        <dbReference type="SAM" id="MobiDB-lite"/>
    </source>
</evidence>
<dbReference type="InterPro" id="IPR013321">
    <property type="entry name" value="Arc_rbn_hlx_hlx"/>
</dbReference>
<dbReference type="AlphaFoldDB" id="A0A7W0C957"/>
<evidence type="ECO:0000313" key="2">
    <source>
        <dbReference type="EMBL" id="MBA2881461.1"/>
    </source>
</evidence>
<proteinExistence type="predicted"/>
<dbReference type="InterPro" id="IPR010985">
    <property type="entry name" value="Ribbon_hlx_hlx"/>
</dbReference>
<reference evidence="2 3" key="1">
    <citation type="submission" date="2020-07" db="EMBL/GenBank/DDBJ databases">
        <title>Genomic Encyclopedia of Type Strains, Phase IV (KMG-IV): sequencing the most valuable type-strain genomes for metagenomic binning, comparative biology and taxonomic classification.</title>
        <authorList>
            <person name="Goeker M."/>
        </authorList>
    </citation>
    <scope>NUCLEOTIDE SEQUENCE [LARGE SCALE GENOMIC DNA]</scope>
    <source>
        <strain evidence="2 3">DSM 17721</strain>
    </source>
</reference>
<protein>
    <submittedName>
        <fullName evidence="2">RHH-type rel operon transcriptional repressor/antitoxin RelB</fullName>
    </submittedName>
</protein>
<dbReference type="InterPro" id="IPR046257">
    <property type="entry name" value="DUF6290"/>
</dbReference>
<feature type="region of interest" description="Disordered" evidence="1">
    <location>
        <begin position="49"/>
        <end position="70"/>
    </location>
</feature>
<name>A0A7W0C957_9BACT</name>
<gene>
    <name evidence="2" type="ORF">HNR65_001788</name>
</gene>
<accession>A0A7W0C957</accession>
<evidence type="ECO:0000313" key="3">
    <source>
        <dbReference type="Proteomes" id="UP000525298"/>
    </source>
</evidence>